<dbReference type="Proteomes" id="UP000000763">
    <property type="component" value="Chromosome 2"/>
</dbReference>
<evidence type="ECO:0000313" key="3">
    <source>
        <dbReference type="Proteomes" id="UP000000763"/>
    </source>
</evidence>
<feature type="region of interest" description="Disordered" evidence="1">
    <location>
        <begin position="37"/>
        <end position="73"/>
    </location>
</feature>
<sequence>ASHCSHAILPCSPCRCLFPFLPCYGGSWLEPRRAATARPPMPLAGSGELVRRREKELGGTAAAAAESRRGGMS</sequence>
<reference evidence="3" key="2">
    <citation type="journal article" date="2008" name="Nucleic Acids Res.">
        <title>The rice annotation project database (RAP-DB): 2008 update.</title>
        <authorList>
            <consortium name="The rice annotation project (RAP)"/>
        </authorList>
    </citation>
    <scope>GENOME REANNOTATION</scope>
    <source>
        <strain evidence="3">cv. Nipponbare</strain>
    </source>
</reference>
<dbReference type="AlphaFoldDB" id="A0A0P0VIM1"/>
<evidence type="ECO:0000256" key="1">
    <source>
        <dbReference type="SAM" id="MobiDB-lite"/>
    </source>
</evidence>
<accession>A0A0P0VIM1</accession>
<evidence type="ECO:0000313" key="2">
    <source>
        <dbReference type="EMBL" id="BAF08674.1"/>
    </source>
</evidence>
<organism evidence="2 3">
    <name type="scientific">Oryza sativa subsp. japonica</name>
    <name type="common">Rice</name>
    <dbReference type="NCBI Taxonomy" id="39947"/>
    <lineage>
        <taxon>Eukaryota</taxon>
        <taxon>Viridiplantae</taxon>
        <taxon>Streptophyta</taxon>
        <taxon>Embryophyta</taxon>
        <taxon>Tracheophyta</taxon>
        <taxon>Spermatophyta</taxon>
        <taxon>Magnoliopsida</taxon>
        <taxon>Liliopsida</taxon>
        <taxon>Poales</taxon>
        <taxon>Poaceae</taxon>
        <taxon>BOP clade</taxon>
        <taxon>Oryzoideae</taxon>
        <taxon>Oryzeae</taxon>
        <taxon>Oryzinae</taxon>
        <taxon>Oryza</taxon>
        <taxon>Oryza sativa</taxon>
    </lineage>
</organism>
<protein>
    <submittedName>
        <fullName evidence="2">Os02g0451900 protein</fullName>
    </submittedName>
</protein>
<gene>
    <name evidence="2" type="ordered locus">Os02g0451900</name>
</gene>
<name>A0A0P0VIM1_ORYSJ</name>
<dbReference type="EMBL" id="AP008208">
    <property type="protein sequence ID" value="BAF08674.1"/>
    <property type="molecule type" value="Genomic_DNA"/>
</dbReference>
<proteinExistence type="predicted"/>
<reference evidence="2 3" key="1">
    <citation type="journal article" date="2005" name="Nature">
        <title>The map-based sequence of the rice genome.</title>
        <authorList>
            <consortium name="International rice genome sequencing project (IRGSP)"/>
            <person name="Matsumoto T."/>
            <person name="Wu J."/>
            <person name="Kanamori H."/>
            <person name="Katayose Y."/>
            <person name="Fujisawa M."/>
            <person name="Namiki N."/>
            <person name="Mizuno H."/>
            <person name="Yamamoto K."/>
            <person name="Antonio B.A."/>
            <person name="Baba T."/>
            <person name="Sakata K."/>
            <person name="Nagamura Y."/>
            <person name="Aoki H."/>
            <person name="Arikawa K."/>
            <person name="Arita K."/>
            <person name="Bito T."/>
            <person name="Chiden Y."/>
            <person name="Fujitsuka N."/>
            <person name="Fukunaka R."/>
            <person name="Hamada M."/>
            <person name="Harada C."/>
            <person name="Hayashi A."/>
            <person name="Hijishita S."/>
            <person name="Honda M."/>
            <person name="Hosokawa S."/>
            <person name="Ichikawa Y."/>
            <person name="Idonuma A."/>
            <person name="Iijima M."/>
            <person name="Ikeda M."/>
            <person name="Ikeno M."/>
            <person name="Ito K."/>
            <person name="Ito S."/>
            <person name="Ito T."/>
            <person name="Ito Y."/>
            <person name="Ito Y."/>
            <person name="Iwabuchi A."/>
            <person name="Kamiya K."/>
            <person name="Karasawa W."/>
            <person name="Kurita K."/>
            <person name="Katagiri S."/>
            <person name="Kikuta A."/>
            <person name="Kobayashi H."/>
            <person name="Kobayashi N."/>
            <person name="Machita K."/>
            <person name="Maehara T."/>
            <person name="Masukawa M."/>
            <person name="Mizubayashi T."/>
            <person name="Mukai Y."/>
            <person name="Nagasaki H."/>
            <person name="Nagata Y."/>
            <person name="Naito S."/>
            <person name="Nakashima M."/>
            <person name="Nakama Y."/>
            <person name="Nakamichi Y."/>
            <person name="Nakamura M."/>
            <person name="Meguro A."/>
            <person name="Negishi M."/>
            <person name="Ohta I."/>
            <person name="Ohta T."/>
            <person name="Okamoto M."/>
            <person name="Ono N."/>
            <person name="Saji S."/>
            <person name="Sakaguchi M."/>
            <person name="Sakai K."/>
            <person name="Shibata M."/>
            <person name="Shimokawa T."/>
            <person name="Song J."/>
            <person name="Takazaki Y."/>
            <person name="Terasawa K."/>
            <person name="Tsugane M."/>
            <person name="Tsuji K."/>
            <person name="Ueda S."/>
            <person name="Waki K."/>
            <person name="Yamagata H."/>
            <person name="Yamamoto M."/>
            <person name="Yamamoto S."/>
            <person name="Yamane H."/>
            <person name="Yoshiki S."/>
            <person name="Yoshihara R."/>
            <person name="Yukawa K."/>
            <person name="Zhong H."/>
            <person name="Yano M."/>
            <person name="Yuan Q."/>
            <person name="Ouyang S."/>
            <person name="Liu J."/>
            <person name="Jones K.M."/>
            <person name="Gansberger K."/>
            <person name="Moffat K."/>
            <person name="Hill J."/>
            <person name="Bera J."/>
            <person name="Fadrosh D."/>
            <person name="Jin S."/>
            <person name="Johri S."/>
            <person name="Kim M."/>
            <person name="Overton L."/>
            <person name="Reardon M."/>
            <person name="Tsitrin T."/>
            <person name="Vuong H."/>
            <person name="Weaver B."/>
            <person name="Ciecko A."/>
            <person name="Tallon L."/>
            <person name="Jackson J."/>
            <person name="Pai G."/>
            <person name="Aken S.V."/>
            <person name="Utterback T."/>
            <person name="Reidmuller S."/>
            <person name="Feldblyum T."/>
            <person name="Hsiao J."/>
            <person name="Zismann V."/>
            <person name="Iobst S."/>
            <person name="de Vazeille A.R."/>
            <person name="Buell C.R."/>
            <person name="Ying K."/>
            <person name="Li Y."/>
            <person name="Lu T."/>
            <person name="Huang Y."/>
            <person name="Zhao Q."/>
            <person name="Feng Q."/>
            <person name="Zhang L."/>
            <person name="Zhu J."/>
            <person name="Weng Q."/>
            <person name="Mu J."/>
            <person name="Lu Y."/>
            <person name="Fan D."/>
            <person name="Liu Y."/>
            <person name="Guan J."/>
            <person name="Zhang Y."/>
            <person name="Yu S."/>
            <person name="Liu X."/>
            <person name="Zhang Y."/>
            <person name="Hong G."/>
            <person name="Han B."/>
            <person name="Choisne N."/>
            <person name="Demange N."/>
            <person name="Orjeda G."/>
            <person name="Samain S."/>
            <person name="Cattolico L."/>
            <person name="Pelletier E."/>
            <person name="Couloux A."/>
            <person name="Segurens B."/>
            <person name="Wincker P."/>
            <person name="D'Hont A."/>
            <person name="Scarpelli C."/>
            <person name="Weissenbach J."/>
            <person name="Salanoubat M."/>
            <person name="Quetier F."/>
            <person name="Yu Y."/>
            <person name="Kim H.R."/>
            <person name="Rambo T."/>
            <person name="Currie J."/>
            <person name="Collura K."/>
            <person name="Luo M."/>
            <person name="Yang T."/>
            <person name="Ammiraju J.S.S."/>
            <person name="Engler F."/>
            <person name="Soderlund C."/>
            <person name="Wing R.A."/>
            <person name="Palmer L.E."/>
            <person name="de la Bastide M."/>
            <person name="Spiegel L."/>
            <person name="Nascimento L."/>
            <person name="Zutavern T."/>
            <person name="O'Shaughnessy A."/>
            <person name="Dike S."/>
            <person name="Dedhia N."/>
            <person name="Preston R."/>
            <person name="Balija V."/>
            <person name="McCombie W.R."/>
            <person name="Chow T."/>
            <person name="Chen H."/>
            <person name="Chung M."/>
            <person name="Chen C."/>
            <person name="Shaw J."/>
            <person name="Wu H."/>
            <person name="Hsiao K."/>
            <person name="Chao Y."/>
            <person name="Chu M."/>
            <person name="Cheng C."/>
            <person name="Hour A."/>
            <person name="Lee P."/>
            <person name="Lin S."/>
            <person name="Lin Y."/>
            <person name="Liou J."/>
            <person name="Liu S."/>
            <person name="Hsing Y."/>
            <person name="Raghuvanshi S."/>
            <person name="Mohanty A."/>
            <person name="Bharti A.K."/>
            <person name="Gaur A."/>
            <person name="Gupta V."/>
            <person name="Kumar D."/>
            <person name="Ravi V."/>
            <person name="Vij S."/>
            <person name="Kapur A."/>
            <person name="Khurana P."/>
            <person name="Khurana P."/>
            <person name="Khurana J.P."/>
            <person name="Tyagi A.K."/>
            <person name="Gaikwad K."/>
            <person name="Singh A."/>
            <person name="Dalal V."/>
            <person name="Srivastava S."/>
            <person name="Dixit A."/>
            <person name="Pal A.K."/>
            <person name="Ghazi I.A."/>
            <person name="Yadav M."/>
            <person name="Pandit A."/>
            <person name="Bhargava A."/>
            <person name="Sureshbabu K."/>
            <person name="Batra K."/>
            <person name="Sharma T.R."/>
            <person name="Mohapatra T."/>
            <person name="Singh N.K."/>
            <person name="Messing J."/>
            <person name="Nelson A.B."/>
            <person name="Fuks G."/>
            <person name="Kavchok S."/>
            <person name="Keizer G."/>
            <person name="Linton E."/>
            <person name="Llaca V."/>
            <person name="Song R."/>
            <person name="Tanyolac B."/>
            <person name="Young S."/>
            <person name="Ho-Il K."/>
            <person name="Hahn J.H."/>
            <person name="Sangsakoo G."/>
            <person name="Vanavichit A."/>
            <person name="de Mattos Luiz.A.T."/>
            <person name="Zimmer P.D."/>
            <person name="Malone G."/>
            <person name="Dellagostin O."/>
            <person name="de Oliveira A.C."/>
            <person name="Bevan M."/>
            <person name="Bancroft I."/>
            <person name="Minx P."/>
            <person name="Cordum H."/>
            <person name="Wilson R."/>
            <person name="Cheng Z."/>
            <person name="Jin W."/>
            <person name="Jiang J."/>
            <person name="Leong S.A."/>
            <person name="Iwama H."/>
            <person name="Gojobori T."/>
            <person name="Itoh T."/>
            <person name="Niimura Y."/>
            <person name="Fujii Y."/>
            <person name="Habara T."/>
            <person name="Sakai H."/>
            <person name="Sato Y."/>
            <person name="Wilson G."/>
            <person name="Kumar K."/>
            <person name="McCouch S."/>
            <person name="Juretic N."/>
            <person name="Hoen D."/>
            <person name="Wright S."/>
            <person name="Bruskiewich R."/>
            <person name="Bureau T."/>
            <person name="Miyao A."/>
            <person name="Hirochika H."/>
            <person name="Nishikawa T."/>
            <person name="Kadowaki K."/>
            <person name="Sugiura M."/>
            <person name="Burr B."/>
            <person name="Sasaki T."/>
        </authorList>
    </citation>
    <scope>NUCLEOTIDE SEQUENCE [LARGE SCALE GENOMIC DNA]</scope>
    <source>
        <strain evidence="3">cv. Nipponbare</strain>
    </source>
</reference>
<dbReference type="KEGG" id="dosa:Os02g0451900"/>
<feature type="non-terminal residue" evidence="2">
    <location>
        <position position="1"/>
    </location>
</feature>
<dbReference type="Gramene" id="Os02t0451900-01">
    <property type="protein sequence ID" value="Os02t0451900-01"/>
    <property type="gene ID" value="Os02g0451900"/>
</dbReference>